<protein>
    <submittedName>
        <fullName evidence="2">Sporulation protein YqfD</fullName>
    </submittedName>
</protein>
<reference evidence="2 3" key="1">
    <citation type="submission" date="2019-11" db="EMBL/GenBank/DDBJ databases">
        <authorList>
            <person name="Li J."/>
        </authorList>
    </citation>
    <scope>NUCLEOTIDE SEQUENCE [LARGE SCALE GENOMIC DNA]</scope>
    <source>
        <strain evidence="2 3">J4</strain>
    </source>
</reference>
<dbReference type="Pfam" id="PF06898">
    <property type="entry name" value="YqfD"/>
    <property type="match status" value="1"/>
</dbReference>
<dbReference type="PIRSF" id="PIRSF029895">
    <property type="entry name" value="SpoIV"/>
    <property type="match status" value="1"/>
</dbReference>
<dbReference type="InterPro" id="IPR010690">
    <property type="entry name" value="YqfD"/>
</dbReference>
<comment type="caution">
    <text evidence="2">The sequence shown here is derived from an EMBL/GenBank/DDBJ whole genome shotgun (WGS) entry which is preliminary data.</text>
</comment>
<dbReference type="EMBL" id="WJNH01000005">
    <property type="protein sequence ID" value="MRG86631.1"/>
    <property type="molecule type" value="Genomic_DNA"/>
</dbReference>
<accession>A0A6G1X6J9</accession>
<evidence type="ECO:0000313" key="2">
    <source>
        <dbReference type="EMBL" id="MRG86631.1"/>
    </source>
</evidence>
<evidence type="ECO:0000256" key="1">
    <source>
        <dbReference type="SAM" id="Phobius"/>
    </source>
</evidence>
<keyword evidence="1" id="KW-1133">Transmembrane helix</keyword>
<keyword evidence="1" id="KW-0472">Membrane</keyword>
<gene>
    <name evidence="2" type="primary">yqfD</name>
    <name evidence="2" type="ORF">GH754_09865</name>
</gene>
<dbReference type="AlphaFoldDB" id="A0A6G1X6J9"/>
<dbReference type="Proteomes" id="UP000480185">
    <property type="component" value="Unassembled WGS sequence"/>
</dbReference>
<name>A0A6G1X6J9_9BACI</name>
<feature type="transmembrane region" description="Helical" evidence="1">
    <location>
        <begin position="97"/>
        <end position="116"/>
    </location>
</feature>
<proteinExistence type="predicted"/>
<keyword evidence="1" id="KW-0812">Transmembrane</keyword>
<sequence>MLRGGVMKFKQGLFFKGYITIQIKGKKPELFLNQCIREDIAIWDIRRNSEMEIEAKVHLKNLTNIRQIRRRLGYKVSLKEKNGLPFILAHLRFRKPLIIGLFLSLVLIFILSNMVWQVKIVGVSPEMEYKIQERLDDYGLKEGVFKFTLRSVDDIERNITNELKDIMWLGIEEKGTTYIVQGVEKTVVDKEQKSMPQHLVASKDGTIMEMLVEKGSPKVAVYQKVKKGDILVSGIIEEGNGNINGEKEDADDQKDRQQYVHSKGTVMAETWYTTETTVPLTYKHQSLTGDKDHHYSLKIGNFSIPIWDFLSPDYKEKHMEKEDNSLYFLNFKLPFSIEKKTIFEKETTTGKRDEKTAIAEGIAQAKRELKKHTNHDAEILDERILHEKVENGKVKLELLFIVKEDIAKPQPINQGE</sequence>
<dbReference type="NCBIfam" id="TIGR02876">
    <property type="entry name" value="spore_yqfD"/>
    <property type="match status" value="1"/>
</dbReference>
<keyword evidence="3" id="KW-1185">Reference proteome</keyword>
<organism evidence="2 3">
    <name type="scientific">Salinibacillus xinjiangensis</name>
    <dbReference type="NCBI Taxonomy" id="1229268"/>
    <lineage>
        <taxon>Bacteria</taxon>
        <taxon>Bacillati</taxon>
        <taxon>Bacillota</taxon>
        <taxon>Bacilli</taxon>
        <taxon>Bacillales</taxon>
        <taxon>Bacillaceae</taxon>
        <taxon>Salinibacillus</taxon>
    </lineage>
</organism>
<evidence type="ECO:0000313" key="3">
    <source>
        <dbReference type="Proteomes" id="UP000480185"/>
    </source>
</evidence>